<dbReference type="PROSITE" id="PS51257">
    <property type="entry name" value="PROKAR_LIPOPROTEIN"/>
    <property type="match status" value="1"/>
</dbReference>
<dbReference type="InterPro" id="IPR017850">
    <property type="entry name" value="Alkaline_phosphatase_core_sf"/>
</dbReference>
<dbReference type="InterPro" id="IPR000917">
    <property type="entry name" value="Sulfatase_N"/>
</dbReference>
<dbReference type="PANTHER" id="PTHR45953">
    <property type="entry name" value="IDURONATE 2-SULFATASE"/>
    <property type="match status" value="1"/>
</dbReference>
<keyword evidence="3" id="KW-0479">Metal-binding</keyword>
<accession>A0ABT8KZ58</accession>
<dbReference type="EMBL" id="JAUJEB010000001">
    <property type="protein sequence ID" value="MDN5210757.1"/>
    <property type="molecule type" value="Genomic_DNA"/>
</dbReference>
<dbReference type="RefSeq" id="WP_346756098.1">
    <property type="nucleotide sequence ID" value="NZ_JAUJEB010000001.1"/>
</dbReference>
<protein>
    <submittedName>
        <fullName evidence="8">Sulfatase</fullName>
    </submittedName>
</protein>
<proteinExistence type="inferred from homology"/>
<dbReference type="Gene3D" id="3.40.720.10">
    <property type="entry name" value="Alkaline Phosphatase, subunit A"/>
    <property type="match status" value="1"/>
</dbReference>
<evidence type="ECO:0000256" key="2">
    <source>
        <dbReference type="ARBA" id="ARBA00008779"/>
    </source>
</evidence>
<dbReference type="InterPro" id="IPR035874">
    <property type="entry name" value="IDS"/>
</dbReference>
<comment type="caution">
    <text evidence="8">The sequence shown here is derived from an EMBL/GenBank/DDBJ whole genome shotgun (WGS) entry which is preliminary data.</text>
</comment>
<keyword evidence="9" id="KW-1185">Reference proteome</keyword>
<evidence type="ECO:0000256" key="4">
    <source>
        <dbReference type="ARBA" id="ARBA00022729"/>
    </source>
</evidence>
<evidence type="ECO:0000313" key="8">
    <source>
        <dbReference type="EMBL" id="MDN5210757.1"/>
    </source>
</evidence>
<keyword evidence="5" id="KW-0378">Hydrolase</keyword>
<feature type="domain" description="Sulfatase N-terminal" evidence="7">
    <location>
        <begin position="37"/>
        <end position="385"/>
    </location>
</feature>
<dbReference type="CDD" id="cd16030">
    <property type="entry name" value="iduronate-2-sulfatase"/>
    <property type="match status" value="1"/>
</dbReference>
<gene>
    <name evidence="8" type="ORF">QQ020_01820</name>
</gene>
<keyword evidence="6" id="KW-0106">Calcium</keyword>
<name>A0ABT8KZ58_9BACT</name>
<organism evidence="8 9">
    <name type="scientific">Agaribacillus aureus</name>
    <dbReference type="NCBI Taxonomy" id="3051825"/>
    <lineage>
        <taxon>Bacteria</taxon>
        <taxon>Pseudomonadati</taxon>
        <taxon>Bacteroidota</taxon>
        <taxon>Cytophagia</taxon>
        <taxon>Cytophagales</taxon>
        <taxon>Splendidivirgaceae</taxon>
        <taxon>Agaribacillus</taxon>
    </lineage>
</organism>
<dbReference type="Proteomes" id="UP001172083">
    <property type="component" value="Unassembled WGS sequence"/>
</dbReference>
<evidence type="ECO:0000256" key="6">
    <source>
        <dbReference type="ARBA" id="ARBA00022837"/>
    </source>
</evidence>
<dbReference type="Pfam" id="PF00884">
    <property type="entry name" value="Sulfatase"/>
    <property type="match status" value="1"/>
</dbReference>
<evidence type="ECO:0000313" key="9">
    <source>
        <dbReference type="Proteomes" id="UP001172083"/>
    </source>
</evidence>
<evidence type="ECO:0000259" key="7">
    <source>
        <dbReference type="Pfam" id="PF00884"/>
    </source>
</evidence>
<comment type="cofactor">
    <cofactor evidence="1">
        <name>Ca(2+)</name>
        <dbReference type="ChEBI" id="CHEBI:29108"/>
    </cofactor>
</comment>
<keyword evidence="4" id="KW-0732">Signal</keyword>
<sequence>MKTKDNSLYQGLTLSLLLLLVTSCSPSPSPGNQSKFNVLFIAVDDLNDWTGFLNGHPQAVTPNMDRLARQGMVFERAYCAAPVCNPSRVALMTGYRPSTSGIYGNNDFMREADLLKDALTIPQWFSKHGYHTMARGKIFHHANGKWADTISWNDWQKNEGRSMTIHPALTDSTLVNGMPYNTRHQRALDWGPMQIDVNETSDFKTAKWAAHILQEKHDKPFFLACGIFRPHLPWYVPHKYFDSLAKSNIEVPAINEADLEDLSPFGKQISEGLNVDGDYQRIKGYGLQEAAVQGYLVSIRYADDCVGEVLSALEKSAYKDKTIVVLWGDHGWHLGEKLHYRKFVLWEESTRVPLIIYVPGLTNGERCSQPVNLIDLYPTLLDLCGLPENTNNEGRSIVPLLKNAEATWDFPSITTMGPNRHAVRTKQWRYIQYDDGSEELYDHHKDSLEWINLANKTEYKTTINELSRWLPSVNTLPVSGGLDIKGQFRGEQDREKL</sequence>
<reference evidence="8" key="1">
    <citation type="submission" date="2023-06" db="EMBL/GenBank/DDBJ databases">
        <title>Genomic of Agaribacillus aureum.</title>
        <authorList>
            <person name="Wang G."/>
        </authorList>
    </citation>
    <scope>NUCLEOTIDE SEQUENCE</scope>
    <source>
        <strain evidence="8">BMA12</strain>
    </source>
</reference>
<evidence type="ECO:0000256" key="1">
    <source>
        <dbReference type="ARBA" id="ARBA00001913"/>
    </source>
</evidence>
<dbReference type="SUPFAM" id="SSF53649">
    <property type="entry name" value="Alkaline phosphatase-like"/>
    <property type="match status" value="1"/>
</dbReference>
<comment type="similarity">
    <text evidence="2">Belongs to the sulfatase family.</text>
</comment>
<evidence type="ECO:0000256" key="3">
    <source>
        <dbReference type="ARBA" id="ARBA00022723"/>
    </source>
</evidence>
<dbReference type="PANTHER" id="PTHR45953:SF1">
    <property type="entry name" value="IDURONATE 2-SULFATASE"/>
    <property type="match status" value="1"/>
</dbReference>
<evidence type="ECO:0000256" key="5">
    <source>
        <dbReference type="ARBA" id="ARBA00022801"/>
    </source>
</evidence>